<proteinExistence type="predicted"/>
<dbReference type="EMBL" id="JAUSQZ010000001">
    <property type="protein sequence ID" value="MDP9829358.1"/>
    <property type="molecule type" value="Genomic_DNA"/>
</dbReference>
<name>A0ABT9P9J4_9ACTN</name>
<reference evidence="2 3" key="1">
    <citation type="submission" date="2023-07" db="EMBL/GenBank/DDBJ databases">
        <title>Sequencing the genomes of 1000 actinobacteria strains.</title>
        <authorList>
            <person name="Klenk H.-P."/>
        </authorList>
    </citation>
    <scope>NUCLEOTIDE SEQUENCE [LARGE SCALE GENOMIC DNA]</scope>
    <source>
        <strain evidence="2 3">DSM 44388</strain>
    </source>
</reference>
<evidence type="ECO:0000313" key="2">
    <source>
        <dbReference type="EMBL" id="MDP9829358.1"/>
    </source>
</evidence>
<comment type="caution">
    <text evidence="2">The sequence shown here is derived from an EMBL/GenBank/DDBJ whole genome shotgun (WGS) entry which is preliminary data.</text>
</comment>
<evidence type="ECO:0000313" key="3">
    <source>
        <dbReference type="Proteomes" id="UP001235712"/>
    </source>
</evidence>
<accession>A0ABT9P9J4</accession>
<organism evidence="2 3">
    <name type="scientific">Kineosporia succinea</name>
    <dbReference type="NCBI Taxonomy" id="84632"/>
    <lineage>
        <taxon>Bacteria</taxon>
        <taxon>Bacillati</taxon>
        <taxon>Actinomycetota</taxon>
        <taxon>Actinomycetes</taxon>
        <taxon>Kineosporiales</taxon>
        <taxon>Kineosporiaceae</taxon>
        <taxon>Kineosporia</taxon>
    </lineage>
</organism>
<keyword evidence="1" id="KW-0812">Transmembrane</keyword>
<sequence>MSVVVKPFVAAYAAVVTVGFLAWWGITSVWQRIKGEK</sequence>
<keyword evidence="3" id="KW-1185">Reference proteome</keyword>
<feature type="transmembrane region" description="Helical" evidence="1">
    <location>
        <begin position="12"/>
        <end position="30"/>
    </location>
</feature>
<keyword evidence="1" id="KW-0472">Membrane</keyword>
<gene>
    <name evidence="2" type="ORF">J2S57_005107</name>
</gene>
<evidence type="ECO:0000256" key="1">
    <source>
        <dbReference type="SAM" id="Phobius"/>
    </source>
</evidence>
<protein>
    <submittedName>
        <fullName evidence="2">Uncharacterized protein</fullName>
    </submittedName>
</protein>
<keyword evidence="1" id="KW-1133">Transmembrane helix</keyword>
<dbReference type="Proteomes" id="UP001235712">
    <property type="component" value="Unassembled WGS sequence"/>
</dbReference>